<organism evidence="8 9">
    <name type="scientific">Pseudothioclava arenosa</name>
    <dbReference type="NCBI Taxonomy" id="1795308"/>
    <lineage>
        <taxon>Bacteria</taxon>
        <taxon>Pseudomonadati</taxon>
        <taxon>Pseudomonadota</taxon>
        <taxon>Alphaproteobacteria</taxon>
        <taxon>Rhodobacterales</taxon>
        <taxon>Paracoccaceae</taxon>
        <taxon>Pseudothioclava</taxon>
    </lineage>
</organism>
<evidence type="ECO:0000256" key="1">
    <source>
        <dbReference type="ARBA" id="ARBA00004442"/>
    </source>
</evidence>
<dbReference type="AlphaFoldDB" id="A0A2A4CQC3"/>
<reference evidence="8 9" key="1">
    <citation type="submission" date="2017-09" db="EMBL/GenBank/DDBJ databases">
        <title>A multilocus sequence analysis scheme for characterization of bacteria in the genus Thioclava.</title>
        <authorList>
            <person name="Liu Y."/>
            <person name="Shao Z."/>
        </authorList>
    </citation>
    <scope>NUCLEOTIDE SEQUENCE [LARGE SCALE GENOMIC DNA]</scope>
    <source>
        <strain evidence="8 9">CAU 1312</strain>
    </source>
</reference>
<dbReference type="Pfam" id="PF00691">
    <property type="entry name" value="OmpA"/>
    <property type="match status" value="1"/>
</dbReference>
<dbReference type="PANTHER" id="PTHR30329">
    <property type="entry name" value="STATOR ELEMENT OF FLAGELLAR MOTOR COMPLEX"/>
    <property type="match status" value="1"/>
</dbReference>
<proteinExistence type="predicted"/>
<dbReference type="CDD" id="cd07185">
    <property type="entry name" value="OmpA_C-like"/>
    <property type="match status" value="1"/>
</dbReference>
<dbReference type="GO" id="GO:0009279">
    <property type="term" value="C:cell outer membrane"/>
    <property type="evidence" value="ECO:0007669"/>
    <property type="project" value="UniProtKB-SubCell"/>
</dbReference>
<gene>
    <name evidence="8" type="ORF">CLN94_07915</name>
</gene>
<dbReference type="PANTHER" id="PTHR30329:SF21">
    <property type="entry name" value="LIPOPROTEIN YIAD-RELATED"/>
    <property type="match status" value="1"/>
</dbReference>
<dbReference type="Gene3D" id="3.30.1330.60">
    <property type="entry name" value="OmpA-like domain"/>
    <property type="match status" value="1"/>
</dbReference>
<feature type="region of interest" description="Disordered" evidence="5">
    <location>
        <begin position="295"/>
        <end position="332"/>
    </location>
</feature>
<dbReference type="RefSeq" id="WP_096432955.1">
    <property type="nucleotide sequence ID" value="NZ_NTJD01000005.1"/>
</dbReference>
<evidence type="ECO:0000256" key="4">
    <source>
        <dbReference type="PROSITE-ProRule" id="PRU00473"/>
    </source>
</evidence>
<evidence type="ECO:0000256" key="5">
    <source>
        <dbReference type="SAM" id="MobiDB-lite"/>
    </source>
</evidence>
<feature type="chain" id="PRO_5012381618" evidence="6">
    <location>
        <begin position="21"/>
        <end position="332"/>
    </location>
</feature>
<dbReference type="InterPro" id="IPR006664">
    <property type="entry name" value="OMP_bac"/>
</dbReference>
<feature type="compositionally biased region" description="Basic and acidic residues" evidence="5">
    <location>
        <begin position="309"/>
        <end position="318"/>
    </location>
</feature>
<evidence type="ECO:0000313" key="9">
    <source>
        <dbReference type="Proteomes" id="UP000243507"/>
    </source>
</evidence>
<dbReference type="InterPro" id="IPR036737">
    <property type="entry name" value="OmpA-like_sf"/>
</dbReference>
<dbReference type="EMBL" id="NTJD01000005">
    <property type="protein sequence ID" value="PCD76520.1"/>
    <property type="molecule type" value="Genomic_DNA"/>
</dbReference>
<dbReference type="InterPro" id="IPR050330">
    <property type="entry name" value="Bact_OuterMem_StrucFunc"/>
</dbReference>
<protein>
    <submittedName>
        <fullName evidence="8">Cell envelope biogenesis protein OmpA</fullName>
    </submittedName>
</protein>
<dbReference type="Proteomes" id="UP000243507">
    <property type="component" value="Unassembled WGS sequence"/>
</dbReference>
<feature type="domain" description="OmpA-like" evidence="7">
    <location>
        <begin position="207"/>
        <end position="325"/>
    </location>
</feature>
<evidence type="ECO:0000256" key="6">
    <source>
        <dbReference type="SAM" id="SignalP"/>
    </source>
</evidence>
<evidence type="ECO:0000259" key="7">
    <source>
        <dbReference type="PROSITE" id="PS51123"/>
    </source>
</evidence>
<keyword evidence="6" id="KW-0732">Signal</keyword>
<comment type="subcellular location">
    <subcellularLocation>
        <location evidence="1">Cell outer membrane</location>
    </subcellularLocation>
</comment>
<evidence type="ECO:0000256" key="3">
    <source>
        <dbReference type="ARBA" id="ARBA00023237"/>
    </source>
</evidence>
<keyword evidence="2 4" id="KW-0472">Membrane</keyword>
<keyword evidence="3" id="KW-0998">Cell outer membrane</keyword>
<name>A0A2A4CQC3_9RHOB</name>
<dbReference type="InterPro" id="IPR006665">
    <property type="entry name" value="OmpA-like"/>
</dbReference>
<sequence>MIRHALAAALALALPVAALAAPPILLTLPQGANVSAAREAPASSLDFLTGPWNDGAAPSKRLEGNRADTAWRLRANQATTLQILAPLRSQIEAEGYSILFECDSEACGSFDFRYALDILPEPEMHVDLADFRYLAARKGDAYVGLMVSRSSESGFVHLSTMQAEEITLAQPRNELTALPQPPAILTPGGIAMPAAPAATGAQLGAALEAQGALALEDLVFESGSAELGAGEFASLKALAAYLRAESGAMVALIGHTDATGSLEGNIALSKRRAEAVRARLIEGYGAPAEQLSSEGAGWLAPRATNLTPEGREKNRRVEAVLTSTQSWRQPTE</sequence>
<feature type="compositionally biased region" description="Polar residues" evidence="5">
    <location>
        <begin position="321"/>
        <end position="332"/>
    </location>
</feature>
<dbReference type="PROSITE" id="PS51123">
    <property type="entry name" value="OMPA_2"/>
    <property type="match status" value="1"/>
</dbReference>
<accession>A0A2A4CQC3</accession>
<dbReference type="PRINTS" id="PR01021">
    <property type="entry name" value="OMPADOMAIN"/>
</dbReference>
<keyword evidence="9" id="KW-1185">Reference proteome</keyword>
<dbReference type="OrthoDB" id="9792021at2"/>
<comment type="caution">
    <text evidence="8">The sequence shown here is derived from an EMBL/GenBank/DDBJ whole genome shotgun (WGS) entry which is preliminary data.</text>
</comment>
<evidence type="ECO:0000256" key="2">
    <source>
        <dbReference type="ARBA" id="ARBA00023136"/>
    </source>
</evidence>
<dbReference type="SUPFAM" id="SSF103088">
    <property type="entry name" value="OmpA-like"/>
    <property type="match status" value="1"/>
</dbReference>
<evidence type="ECO:0000313" key="8">
    <source>
        <dbReference type="EMBL" id="PCD76520.1"/>
    </source>
</evidence>
<feature type="signal peptide" evidence="6">
    <location>
        <begin position="1"/>
        <end position="20"/>
    </location>
</feature>